<reference evidence="14 15" key="1">
    <citation type="submission" date="2018-12" db="EMBL/GenBank/DDBJ databases">
        <authorList>
            <person name="Chong R.A."/>
        </authorList>
    </citation>
    <scope>NUCLEOTIDE SEQUENCE [LARGE SCALE GENOMIC DNA]</scope>
    <source>
        <strain evidence="14 15">Ane</strain>
    </source>
</reference>
<comment type="subunit">
    <text evidence="10">Monomer.</text>
</comment>
<dbReference type="InterPro" id="IPR027417">
    <property type="entry name" value="P-loop_NTPase"/>
</dbReference>
<dbReference type="EC" id="2.5.1.75" evidence="10"/>
<dbReference type="HAMAP" id="MF_00185">
    <property type="entry name" value="IPP_trans"/>
    <property type="match status" value="1"/>
</dbReference>
<dbReference type="Gene3D" id="3.40.50.300">
    <property type="entry name" value="P-loop containing nucleotide triphosphate hydrolases"/>
    <property type="match status" value="1"/>
</dbReference>
<dbReference type="SUPFAM" id="SSF52540">
    <property type="entry name" value="P-loop containing nucleoside triphosphate hydrolases"/>
    <property type="match status" value="1"/>
</dbReference>
<dbReference type="PANTHER" id="PTHR11088">
    <property type="entry name" value="TRNA DIMETHYLALLYLTRANSFERASE"/>
    <property type="match status" value="1"/>
</dbReference>
<protein>
    <recommendedName>
        <fullName evidence="10">tRNA dimethylallyltransferase</fullName>
        <ecNumber evidence="10">2.5.1.75</ecNumber>
    </recommendedName>
    <alternativeName>
        <fullName evidence="10">Dimethylallyl diphosphate:tRNA dimethylallyltransferase</fullName>
        <shortName evidence="10">DMAPP:tRNA dimethylallyltransferase</shortName>
        <shortName evidence="10">DMATase</shortName>
    </alternativeName>
    <alternativeName>
        <fullName evidence="10">Isopentenyl-diphosphate:tRNA isopentenyltransferase</fullName>
        <shortName evidence="10">IPP transferase</shortName>
        <shortName evidence="10">IPPT</shortName>
        <shortName evidence="10">IPTase</shortName>
    </alternativeName>
</protein>
<name>A0A4D6XUR2_9GAMM</name>
<feature type="site" description="Interaction with substrate tRNA" evidence="10">
    <location>
        <position position="112"/>
    </location>
</feature>
<evidence type="ECO:0000256" key="3">
    <source>
        <dbReference type="ARBA" id="ARBA00005842"/>
    </source>
</evidence>
<evidence type="ECO:0000256" key="8">
    <source>
        <dbReference type="ARBA" id="ARBA00022842"/>
    </source>
</evidence>
<evidence type="ECO:0000256" key="4">
    <source>
        <dbReference type="ARBA" id="ARBA00022679"/>
    </source>
</evidence>
<evidence type="ECO:0000256" key="2">
    <source>
        <dbReference type="ARBA" id="ARBA00003213"/>
    </source>
</evidence>
<evidence type="ECO:0000256" key="11">
    <source>
        <dbReference type="RuleBase" id="RU003783"/>
    </source>
</evidence>
<dbReference type="InterPro" id="IPR039657">
    <property type="entry name" value="Dimethylallyltransferase"/>
</dbReference>
<dbReference type="AlphaFoldDB" id="A0A4D6XUR2"/>
<dbReference type="NCBIfam" id="TIGR00174">
    <property type="entry name" value="miaA"/>
    <property type="match status" value="1"/>
</dbReference>
<evidence type="ECO:0000256" key="5">
    <source>
        <dbReference type="ARBA" id="ARBA00022694"/>
    </source>
</evidence>
<accession>A0A4D6XUR2</accession>
<sequence>MYIKNIKFFQSEKPIVFFLIGPTGCGKSKIAMYLRRFLPIEIISVDSALIYRDMNIGTDKPNNLELKIHPHRLLNIKDPSEVYSAAEFRKDAFKEIENILKSGKIPLLVGGTMFYYHVLLYGLSNLPPSNFKIRKYLLDKVKYNKSFLYDKLNLIDPMSARNIHRNDFQRLLRALEIFYISGTTFTSLKNTTPATLPYNIIQFSILPESKQWLYDKIEYRVKKMLMSGFQKEVENLFLRGDLNKQLPSIRCIGYRQMWDYLEYQINYDEMVSRIIFATRKLAKHQLTWLKKWKNVYSIVSSNPHTVFNEIHKILKKTYKFNI</sequence>
<keyword evidence="5 10" id="KW-0819">tRNA processing</keyword>
<evidence type="ECO:0000256" key="7">
    <source>
        <dbReference type="ARBA" id="ARBA00022840"/>
    </source>
</evidence>
<keyword evidence="4 10" id="KW-0808">Transferase</keyword>
<dbReference type="GO" id="GO:0005524">
    <property type="term" value="F:ATP binding"/>
    <property type="evidence" value="ECO:0007669"/>
    <property type="project" value="UniProtKB-UniRule"/>
</dbReference>
<feature type="binding site" evidence="10">
    <location>
        <begin position="23"/>
        <end position="28"/>
    </location>
    <ligand>
        <name>substrate</name>
    </ligand>
</feature>
<dbReference type="Proteomes" id="UP000298791">
    <property type="component" value="Chromosome"/>
</dbReference>
<evidence type="ECO:0000256" key="12">
    <source>
        <dbReference type="RuleBase" id="RU003784"/>
    </source>
</evidence>
<dbReference type="GO" id="GO:0052381">
    <property type="term" value="F:tRNA dimethylallyltransferase activity"/>
    <property type="evidence" value="ECO:0007669"/>
    <property type="project" value="UniProtKB-UniRule"/>
</dbReference>
<comment type="catalytic activity">
    <reaction evidence="9 10 11">
        <text>adenosine(37) in tRNA + dimethylallyl diphosphate = N(6)-dimethylallyladenosine(37) in tRNA + diphosphate</text>
        <dbReference type="Rhea" id="RHEA:26482"/>
        <dbReference type="Rhea" id="RHEA-COMP:10162"/>
        <dbReference type="Rhea" id="RHEA-COMP:10375"/>
        <dbReference type="ChEBI" id="CHEBI:33019"/>
        <dbReference type="ChEBI" id="CHEBI:57623"/>
        <dbReference type="ChEBI" id="CHEBI:74411"/>
        <dbReference type="ChEBI" id="CHEBI:74415"/>
        <dbReference type="EC" id="2.5.1.75"/>
    </reaction>
</comment>
<dbReference type="Gene3D" id="1.10.20.140">
    <property type="match status" value="1"/>
</dbReference>
<dbReference type="GO" id="GO:0006400">
    <property type="term" value="P:tRNA modification"/>
    <property type="evidence" value="ECO:0007669"/>
    <property type="project" value="TreeGrafter"/>
</dbReference>
<evidence type="ECO:0000313" key="15">
    <source>
        <dbReference type="Proteomes" id="UP000298791"/>
    </source>
</evidence>
<comment type="caution">
    <text evidence="10">Lacks conserved residue(s) required for the propagation of feature annotation.</text>
</comment>
<evidence type="ECO:0000313" key="14">
    <source>
        <dbReference type="EMBL" id="QCI19077.1"/>
    </source>
</evidence>
<keyword evidence="8 10" id="KW-0460">Magnesium</keyword>
<gene>
    <name evidence="10 14" type="primary">miaA</name>
    <name evidence="14" type="ORF">D9V64_02900</name>
</gene>
<dbReference type="EMBL" id="CP034885">
    <property type="protein sequence ID" value="QCI19077.1"/>
    <property type="molecule type" value="Genomic_DNA"/>
</dbReference>
<proteinExistence type="inferred from homology"/>
<keyword evidence="7 10" id="KW-0067">ATP-binding</keyword>
<organism evidence="14 15">
    <name type="scientific">Buchnera aphidicola</name>
    <name type="common">Aphis nerii</name>
    <dbReference type="NCBI Taxonomy" id="1241835"/>
    <lineage>
        <taxon>Bacteria</taxon>
        <taxon>Pseudomonadati</taxon>
        <taxon>Pseudomonadota</taxon>
        <taxon>Gammaproteobacteria</taxon>
        <taxon>Enterobacterales</taxon>
        <taxon>Erwiniaceae</taxon>
        <taxon>Buchnera</taxon>
    </lineage>
</organism>
<comment type="cofactor">
    <cofactor evidence="1 10">
        <name>Mg(2+)</name>
        <dbReference type="ChEBI" id="CHEBI:18420"/>
    </cofactor>
</comment>
<comment type="similarity">
    <text evidence="3 10 13">Belongs to the IPP transferase family.</text>
</comment>
<feature type="region of interest" description="Interaction with substrate tRNA" evidence="10">
    <location>
        <begin position="46"/>
        <end position="49"/>
    </location>
</feature>
<feature type="region of interest" description="Interaction with substrate tRNA" evidence="10">
    <location>
        <begin position="169"/>
        <end position="173"/>
    </location>
</feature>
<evidence type="ECO:0000256" key="6">
    <source>
        <dbReference type="ARBA" id="ARBA00022741"/>
    </source>
</evidence>
<feature type="binding site" evidence="10">
    <location>
        <begin position="21"/>
        <end position="28"/>
    </location>
    <ligand>
        <name>ATP</name>
        <dbReference type="ChEBI" id="CHEBI:30616"/>
    </ligand>
</feature>
<feature type="site" description="Interaction with substrate tRNA" evidence="10">
    <location>
        <position position="134"/>
    </location>
</feature>
<dbReference type="Pfam" id="PF01715">
    <property type="entry name" value="IPPT"/>
    <property type="match status" value="1"/>
</dbReference>
<comment type="function">
    <text evidence="2 10 12">Catalyzes the transfer of a dimethylallyl group onto the adenine at position 37 in tRNAs that read codons beginning with uridine, leading to the formation of N6-(dimethylallyl)adenosine (i(6)A).</text>
</comment>
<evidence type="ECO:0000256" key="9">
    <source>
        <dbReference type="ARBA" id="ARBA00049563"/>
    </source>
</evidence>
<evidence type="ECO:0000256" key="13">
    <source>
        <dbReference type="RuleBase" id="RU003785"/>
    </source>
</evidence>
<evidence type="ECO:0000256" key="10">
    <source>
        <dbReference type="HAMAP-Rule" id="MF_00185"/>
    </source>
</evidence>
<keyword evidence="6 10" id="KW-0547">Nucleotide-binding</keyword>
<dbReference type="PANTHER" id="PTHR11088:SF60">
    <property type="entry name" value="TRNA DIMETHYLALLYLTRANSFERASE"/>
    <property type="match status" value="1"/>
</dbReference>
<dbReference type="OrthoDB" id="9776390at2"/>
<dbReference type="InterPro" id="IPR018022">
    <property type="entry name" value="IPT"/>
</dbReference>
<reference evidence="14 15" key="2">
    <citation type="submission" date="2019-05" db="EMBL/GenBank/DDBJ databases">
        <title>Genome evolution of the obligate endosymbiont Buchnera aphidicola.</title>
        <authorList>
            <person name="Moran N.A."/>
        </authorList>
    </citation>
    <scope>NUCLEOTIDE SEQUENCE [LARGE SCALE GENOMIC DNA]</scope>
    <source>
        <strain evidence="14 15">Ane</strain>
    </source>
</reference>
<evidence type="ECO:0000256" key="1">
    <source>
        <dbReference type="ARBA" id="ARBA00001946"/>
    </source>
</evidence>